<dbReference type="Gramene" id="ORUFI01G10590.1">
    <property type="protein sequence ID" value="ORUFI01G10590.1"/>
    <property type="gene ID" value="ORUFI01G10590"/>
</dbReference>
<dbReference type="Proteomes" id="UP000008022">
    <property type="component" value="Unassembled WGS sequence"/>
</dbReference>
<reference evidence="1" key="2">
    <citation type="submission" date="2015-06" db="UniProtKB">
        <authorList>
            <consortium name="EnsemblPlants"/>
        </authorList>
    </citation>
    <scope>IDENTIFICATION</scope>
</reference>
<organism evidence="1 2">
    <name type="scientific">Oryza rufipogon</name>
    <name type="common">Brownbeard rice</name>
    <name type="synonym">Asian wild rice</name>
    <dbReference type="NCBI Taxonomy" id="4529"/>
    <lineage>
        <taxon>Eukaryota</taxon>
        <taxon>Viridiplantae</taxon>
        <taxon>Streptophyta</taxon>
        <taxon>Embryophyta</taxon>
        <taxon>Tracheophyta</taxon>
        <taxon>Spermatophyta</taxon>
        <taxon>Magnoliopsida</taxon>
        <taxon>Liliopsida</taxon>
        <taxon>Poales</taxon>
        <taxon>Poaceae</taxon>
        <taxon>BOP clade</taxon>
        <taxon>Oryzoideae</taxon>
        <taxon>Oryzeae</taxon>
        <taxon>Oryzinae</taxon>
        <taxon>Oryza</taxon>
    </lineage>
</organism>
<reference evidence="2" key="1">
    <citation type="submission" date="2013-06" db="EMBL/GenBank/DDBJ databases">
        <authorList>
            <person name="Zhao Q."/>
        </authorList>
    </citation>
    <scope>NUCLEOTIDE SEQUENCE</scope>
    <source>
        <strain evidence="2">cv. W1943</strain>
    </source>
</reference>
<keyword evidence="2" id="KW-1185">Reference proteome</keyword>
<proteinExistence type="predicted"/>
<dbReference type="HOGENOM" id="CLU_2965011_0_0_1"/>
<evidence type="ECO:0000313" key="1">
    <source>
        <dbReference type="EnsemblPlants" id="ORUFI01G10590.1"/>
    </source>
</evidence>
<protein>
    <submittedName>
        <fullName evidence="1">Uncharacterized protein</fullName>
    </submittedName>
</protein>
<sequence length="59" mass="6456">MGPKGAPPPYISLGRATLGQGGLCREEKVELWKVSEHMTEVELLTTFQDAAIVNETSRI</sequence>
<evidence type="ECO:0000313" key="2">
    <source>
        <dbReference type="Proteomes" id="UP000008022"/>
    </source>
</evidence>
<accession>A0A0E0MU30</accession>
<dbReference type="EnsemblPlants" id="ORUFI01G10590.1">
    <property type="protein sequence ID" value="ORUFI01G10590.1"/>
    <property type="gene ID" value="ORUFI01G10590"/>
</dbReference>
<name>A0A0E0MU30_ORYRU</name>
<dbReference type="AlphaFoldDB" id="A0A0E0MU30"/>